<keyword evidence="3" id="KW-1185">Reference proteome</keyword>
<dbReference type="Proteomes" id="UP000218231">
    <property type="component" value="Unassembled WGS sequence"/>
</dbReference>
<dbReference type="AlphaFoldDB" id="A0A2A2KXI6"/>
<proteinExistence type="predicted"/>
<accession>A0A2A2KXI6</accession>
<feature type="compositionally biased region" description="Polar residues" evidence="1">
    <location>
        <begin position="351"/>
        <end position="372"/>
    </location>
</feature>
<feature type="compositionally biased region" description="Polar residues" evidence="1">
    <location>
        <begin position="474"/>
        <end position="486"/>
    </location>
</feature>
<dbReference type="EMBL" id="LIAE01007546">
    <property type="protein sequence ID" value="PAV78650.1"/>
    <property type="molecule type" value="Genomic_DNA"/>
</dbReference>
<feature type="region of interest" description="Disordered" evidence="1">
    <location>
        <begin position="1"/>
        <end position="195"/>
    </location>
</feature>
<reference evidence="2 3" key="1">
    <citation type="journal article" date="2017" name="Curr. Biol.">
        <title>Genome architecture and evolution of a unichromosomal asexual nematode.</title>
        <authorList>
            <person name="Fradin H."/>
            <person name="Zegar C."/>
            <person name="Gutwein M."/>
            <person name="Lucas J."/>
            <person name="Kovtun M."/>
            <person name="Corcoran D."/>
            <person name="Baugh L.R."/>
            <person name="Kiontke K."/>
            <person name="Gunsalus K."/>
            <person name="Fitch D.H."/>
            <person name="Piano F."/>
        </authorList>
    </citation>
    <scope>NUCLEOTIDE SEQUENCE [LARGE SCALE GENOMIC DNA]</scope>
    <source>
        <strain evidence="2">PF1309</strain>
    </source>
</reference>
<gene>
    <name evidence="2" type="ORF">WR25_22137</name>
</gene>
<protein>
    <submittedName>
        <fullName evidence="2">Uncharacterized protein</fullName>
    </submittedName>
</protein>
<evidence type="ECO:0000313" key="2">
    <source>
        <dbReference type="EMBL" id="PAV78650.1"/>
    </source>
</evidence>
<feature type="compositionally biased region" description="Polar residues" evidence="1">
    <location>
        <begin position="294"/>
        <end position="315"/>
    </location>
</feature>
<feature type="compositionally biased region" description="Basic and acidic residues" evidence="1">
    <location>
        <begin position="13"/>
        <end position="178"/>
    </location>
</feature>
<evidence type="ECO:0000313" key="3">
    <source>
        <dbReference type="Proteomes" id="UP000218231"/>
    </source>
</evidence>
<feature type="compositionally biased region" description="Low complexity" evidence="1">
    <location>
        <begin position="330"/>
        <end position="339"/>
    </location>
</feature>
<feature type="compositionally biased region" description="Polar residues" evidence="1">
    <location>
        <begin position="1"/>
        <end position="11"/>
    </location>
</feature>
<evidence type="ECO:0000256" key="1">
    <source>
        <dbReference type="SAM" id="MobiDB-lite"/>
    </source>
</evidence>
<comment type="caution">
    <text evidence="2">The sequence shown here is derived from an EMBL/GenBank/DDBJ whole genome shotgun (WGS) entry which is preliminary data.</text>
</comment>
<feature type="region of interest" description="Disordered" evidence="1">
    <location>
        <begin position="469"/>
        <end position="497"/>
    </location>
</feature>
<feature type="compositionally biased region" description="Low complexity" evidence="1">
    <location>
        <begin position="280"/>
        <end position="293"/>
    </location>
</feature>
<organism evidence="2 3">
    <name type="scientific">Diploscapter pachys</name>
    <dbReference type="NCBI Taxonomy" id="2018661"/>
    <lineage>
        <taxon>Eukaryota</taxon>
        <taxon>Metazoa</taxon>
        <taxon>Ecdysozoa</taxon>
        <taxon>Nematoda</taxon>
        <taxon>Chromadorea</taxon>
        <taxon>Rhabditida</taxon>
        <taxon>Rhabditina</taxon>
        <taxon>Rhabditomorpha</taxon>
        <taxon>Rhabditoidea</taxon>
        <taxon>Rhabditidae</taxon>
        <taxon>Diploscapter</taxon>
    </lineage>
</organism>
<feature type="compositionally biased region" description="Polar residues" evidence="1">
    <location>
        <begin position="182"/>
        <end position="195"/>
    </location>
</feature>
<dbReference type="STRING" id="2018661.A0A2A2KXI6"/>
<sequence>MGSKLESNQVQAERAKAAKKQAEAAEKRAREEKQRLAKEERERLAKAAEAKRANGDRERRDREAEKRVQAERAKAAEKRVEAAEKRAREEKQRLAREGRERLAKMAEAKRANDDRERRDREAEKRVQAERDRRIKAAEKRAREERERQNMEEWAAKRRAEEKNKLGVEQERNARRQTHEAGNVSQPVERSRTNLSVGESRRPVDFVAIGLKHERFIEEIKEEFAALQLKPKNTKKKSVFRRLGEKFGLMTDPEVKARQKFIREKLEAGRRVVAEERNAHHQSSLSSQEQASQLTHLPQQMSFQSPQIATISGTSESGHECSSVDDIELPRGYSSGSGSSRGRGKKVDRTQRSTQRSFLPTNKSSASGSNSTLELPRRNPKRRVREESGNTSKRFHTSQSDVDYSIDDSIDNTSSNLDRSVVDPSAPVFEALKSHDPNVTLGDEPFKPPKLTFSIITSNHSIPDANVFEGHQAEMDSSSTSALSANLPNLPDSHDQVS</sequence>
<name>A0A2A2KXI6_9BILA</name>
<feature type="region of interest" description="Disordered" evidence="1">
    <location>
        <begin position="271"/>
        <end position="420"/>
    </location>
</feature>